<dbReference type="AlphaFoldDB" id="A0A395LLI3"/>
<evidence type="ECO:0000313" key="3">
    <source>
        <dbReference type="Proteomes" id="UP000254101"/>
    </source>
</evidence>
<keyword evidence="1" id="KW-0732">Signal</keyword>
<proteinExistence type="predicted"/>
<dbReference type="RefSeq" id="WP_115492111.1">
    <property type="nucleotide sequence ID" value="NZ_JACHWW010000001.1"/>
</dbReference>
<comment type="caution">
    <text evidence="2">The sequence shown here is derived from an EMBL/GenBank/DDBJ whole genome shotgun (WGS) entry which is preliminary data.</text>
</comment>
<sequence length="121" mass="12402">MRRIFGTLAAAGALLAAPAIAQDAPAAPSSDEAATIERAGLIFRLFANAVDNQEIPIEEKNGLIGCLYSNTLETLSVATGETLTNNPEIDASDPVNVYVVAAIICGARQPGEAPADPAPAQ</sequence>
<protein>
    <recommendedName>
        <fullName evidence="4">DUF732 domain-containing protein</fullName>
    </recommendedName>
</protein>
<accession>A0A395LLI3</accession>
<evidence type="ECO:0008006" key="4">
    <source>
        <dbReference type="Google" id="ProtNLM"/>
    </source>
</evidence>
<keyword evidence="3" id="KW-1185">Reference proteome</keyword>
<evidence type="ECO:0000313" key="2">
    <source>
        <dbReference type="EMBL" id="RDS77883.1"/>
    </source>
</evidence>
<name>A0A395LLI3_9SPHN</name>
<feature type="chain" id="PRO_5017196169" description="DUF732 domain-containing protein" evidence="1">
    <location>
        <begin position="22"/>
        <end position="121"/>
    </location>
</feature>
<evidence type="ECO:0000256" key="1">
    <source>
        <dbReference type="SAM" id="SignalP"/>
    </source>
</evidence>
<dbReference type="EMBL" id="QRBB01000001">
    <property type="protein sequence ID" value="RDS77883.1"/>
    <property type="molecule type" value="Genomic_DNA"/>
</dbReference>
<reference evidence="2 3" key="1">
    <citation type="submission" date="2018-07" db="EMBL/GenBank/DDBJ databases">
        <title>Erythrobacter nanhaiensis sp. nov., a novel member of the genus Erythrobacter isolated from the South China Sea.</title>
        <authorList>
            <person name="Chen X."/>
            <person name="Liu J."/>
        </authorList>
    </citation>
    <scope>NUCLEOTIDE SEQUENCE [LARGE SCALE GENOMIC DNA]</scope>
    <source>
        <strain evidence="2 3">S-5</strain>
    </source>
</reference>
<feature type="signal peptide" evidence="1">
    <location>
        <begin position="1"/>
        <end position="21"/>
    </location>
</feature>
<dbReference type="Proteomes" id="UP000254101">
    <property type="component" value="Unassembled WGS sequence"/>
</dbReference>
<gene>
    <name evidence="2" type="ORF">DL238_09925</name>
</gene>
<dbReference type="OrthoDB" id="7428787at2"/>
<organism evidence="2 3">
    <name type="scientific">Alteriqipengyuania lutimaris</name>
    <dbReference type="NCBI Taxonomy" id="1538146"/>
    <lineage>
        <taxon>Bacteria</taxon>
        <taxon>Pseudomonadati</taxon>
        <taxon>Pseudomonadota</taxon>
        <taxon>Alphaproteobacteria</taxon>
        <taxon>Sphingomonadales</taxon>
        <taxon>Erythrobacteraceae</taxon>
        <taxon>Alteriqipengyuania</taxon>
    </lineage>
</organism>